<feature type="region of interest" description="Disordered" evidence="1">
    <location>
        <begin position="24"/>
        <end position="48"/>
    </location>
</feature>
<dbReference type="RefSeq" id="WP_243309243.1">
    <property type="nucleotide sequence ID" value="NZ_JALGBI010000003.1"/>
</dbReference>
<proteinExistence type="predicted"/>
<keyword evidence="4" id="KW-1185">Reference proteome</keyword>
<dbReference type="Pfam" id="PF07813">
    <property type="entry name" value="LTXXQ"/>
    <property type="match status" value="1"/>
</dbReference>
<organism evidence="3 4">
    <name type="scientific">Variovorax terrae</name>
    <dbReference type="NCBI Taxonomy" id="2923278"/>
    <lineage>
        <taxon>Bacteria</taxon>
        <taxon>Pseudomonadati</taxon>
        <taxon>Pseudomonadota</taxon>
        <taxon>Betaproteobacteria</taxon>
        <taxon>Burkholderiales</taxon>
        <taxon>Comamonadaceae</taxon>
        <taxon>Variovorax</taxon>
    </lineage>
</organism>
<evidence type="ECO:0000313" key="3">
    <source>
        <dbReference type="EMBL" id="MCJ0765642.1"/>
    </source>
</evidence>
<gene>
    <name evidence="3" type="ORF">MMF98_20710</name>
</gene>
<evidence type="ECO:0000256" key="1">
    <source>
        <dbReference type="SAM" id="MobiDB-lite"/>
    </source>
</evidence>
<feature type="compositionally biased region" description="Low complexity" evidence="1">
    <location>
        <begin position="159"/>
        <end position="169"/>
    </location>
</feature>
<protein>
    <submittedName>
        <fullName evidence="3">Spy/CpxP family protein refolding chaperone</fullName>
    </submittedName>
</protein>
<feature type="chain" id="PRO_5040790032" evidence="2">
    <location>
        <begin position="24"/>
        <end position="169"/>
    </location>
</feature>
<feature type="compositionally biased region" description="Basic and acidic residues" evidence="1">
    <location>
        <begin position="143"/>
        <end position="158"/>
    </location>
</feature>
<comment type="caution">
    <text evidence="3">The sequence shown here is derived from an EMBL/GenBank/DDBJ whole genome shotgun (WGS) entry which is preliminary data.</text>
</comment>
<dbReference type="AlphaFoldDB" id="A0A9X1VY66"/>
<keyword evidence="2" id="KW-0732">Signal</keyword>
<reference evidence="3" key="1">
    <citation type="submission" date="2022-03" db="EMBL/GenBank/DDBJ databases">
        <authorList>
            <person name="Woo C.Y."/>
        </authorList>
    </citation>
    <scope>NUCLEOTIDE SEQUENCE</scope>
    <source>
        <strain evidence="3">CYS-02</strain>
    </source>
</reference>
<name>A0A9X1VY66_9BURK</name>
<accession>A0A9X1VY66</accession>
<evidence type="ECO:0000256" key="2">
    <source>
        <dbReference type="SAM" id="SignalP"/>
    </source>
</evidence>
<dbReference type="Proteomes" id="UP001139447">
    <property type="component" value="Unassembled WGS sequence"/>
</dbReference>
<dbReference type="GO" id="GO:0042597">
    <property type="term" value="C:periplasmic space"/>
    <property type="evidence" value="ECO:0007669"/>
    <property type="project" value="InterPro"/>
</dbReference>
<dbReference type="EMBL" id="JALGBI010000003">
    <property type="protein sequence ID" value="MCJ0765642.1"/>
    <property type="molecule type" value="Genomic_DNA"/>
</dbReference>
<feature type="region of interest" description="Disordered" evidence="1">
    <location>
        <begin position="141"/>
        <end position="169"/>
    </location>
</feature>
<feature type="signal peptide" evidence="2">
    <location>
        <begin position="1"/>
        <end position="23"/>
    </location>
</feature>
<sequence>MKQALQRTLVASLLAGVGALAFAQSPAPAGQPGDMGAKPPRQERMNRPDPAKMKEFMAKRQAELKAKLQITPNQEGAWTTFTEAMKPSMHARLDRAEFAKLTTPERIDRMRAMREQRMAAMDKRADAAKAFYATLTPQQQKVFDAETLRRGPHGDGHGPRPQGRPGQPG</sequence>
<dbReference type="InterPro" id="IPR012899">
    <property type="entry name" value="LTXXQ"/>
</dbReference>
<evidence type="ECO:0000313" key="4">
    <source>
        <dbReference type="Proteomes" id="UP001139447"/>
    </source>
</evidence>